<accession>A0AAF0Y6C5</accession>
<gene>
    <name evidence="3" type="ORF">LOC62_03G004312</name>
</gene>
<feature type="compositionally biased region" description="Low complexity" evidence="1">
    <location>
        <begin position="90"/>
        <end position="116"/>
    </location>
</feature>
<feature type="region of interest" description="Disordered" evidence="1">
    <location>
        <begin position="136"/>
        <end position="187"/>
    </location>
</feature>
<feature type="region of interest" description="Disordered" evidence="1">
    <location>
        <begin position="299"/>
        <end position="333"/>
    </location>
</feature>
<sequence>MQLAIAFAILAALAAAAPLPVTEVVDAKTGLAARDADPQGSAAQGGSSTGWNGNPNGSSAASGNSGSAGWYWSYGSAPEAGVAKREADPQGSAAQGGSSTGWNGNPNGSSAASGNSGSAGWYWSYGSAPEAGVAKRDADADAGAPVHAPPIHELGWKGPGAGRSWPAAQGATGQSVDADCDPEADTAGQLAGTKVSVKAGNYPPVYRRAPDGTCQPVVEKANWAPYARDAEAEGNVEATDGKAKRQDGGSNTDWNGTGSGSGSSGGAGSTGFWIPQAYEAGISKRDGNEAAGKRRIMYSEGGSAPAKRQDGGSSTGWNGTGSGSGSSGGAGSTGFWIPQAYEAGISKRDADGARTEYPGTEYYAKGVHVAGAKRRFIFGGNDPSGPVLPPGFVTTPAKRQGYVYGGGPANVNNGWHGVSGGASAPLGNQAGAGTWNWYSSAPYAGVARDAEPEAGDKVEARDAEPQGYAYGAGQAGNTNGGWNGASAPLGNAAGASIWNYYGSAPYAGVARDAENKVDVQARDANADADAGDKVEARDPQPQGYVYGGGPANVNNGWHGVSGGSAPVANAAGGTVWNWYGSAPEAGIAKRQAVTGEEPAEVWGGVPATPEIVSGGPEVVVQGQPEVIIGPA</sequence>
<evidence type="ECO:0000256" key="2">
    <source>
        <dbReference type="SAM" id="SignalP"/>
    </source>
</evidence>
<dbReference type="Proteomes" id="UP000827549">
    <property type="component" value="Chromosome 3"/>
</dbReference>
<dbReference type="RefSeq" id="XP_062626814.1">
    <property type="nucleotide sequence ID" value="XM_062770830.1"/>
</dbReference>
<evidence type="ECO:0000313" key="3">
    <source>
        <dbReference type="EMBL" id="WOO80782.1"/>
    </source>
</evidence>
<dbReference type="EMBL" id="CP086716">
    <property type="protein sequence ID" value="WOO80782.1"/>
    <property type="molecule type" value="Genomic_DNA"/>
</dbReference>
<feature type="compositionally biased region" description="Low complexity" evidence="1">
    <location>
        <begin position="39"/>
        <end position="62"/>
    </location>
</feature>
<feature type="region of interest" description="Disordered" evidence="1">
    <location>
        <begin position="81"/>
        <end position="116"/>
    </location>
</feature>
<evidence type="ECO:0000256" key="1">
    <source>
        <dbReference type="SAM" id="MobiDB-lite"/>
    </source>
</evidence>
<dbReference type="GeneID" id="87807550"/>
<keyword evidence="2" id="KW-0732">Signal</keyword>
<feature type="compositionally biased region" description="Gly residues" evidence="1">
    <location>
        <begin position="318"/>
        <end position="332"/>
    </location>
</feature>
<protein>
    <submittedName>
        <fullName evidence="3">Uncharacterized protein</fullName>
    </submittedName>
</protein>
<feature type="region of interest" description="Disordered" evidence="1">
    <location>
        <begin position="230"/>
        <end position="268"/>
    </location>
</feature>
<feature type="signal peptide" evidence="2">
    <location>
        <begin position="1"/>
        <end position="16"/>
    </location>
</feature>
<name>A0AAF0Y6C5_9TREE</name>
<dbReference type="AlphaFoldDB" id="A0AAF0Y6C5"/>
<feature type="compositionally biased region" description="Gly residues" evidence="1">
    <location>
        <begin position="257"/>
        <end position="268"/>
    </location>
</feature>
<feature type="region of interest" description="Disordered" evidence="1">
    <location>
        <begin position="35"/>
        <end position="62"/>
    </location>
</feature>
<evidence type="ECO:0000313" key="4">
    <source>
        <dbReference type="Proteomes" id="UP000827549"/>
    </source>
</evidence>
<reference evidence="3" key="1">
    <citation type="submission" date="2023-10" db="EMBL/GenBank/DDBJ databases">
        <authorList>
            <person name="Noh H."/>
        </authorList>
    </citation>
    <scope>NUCLEOTIDE SEQUENCE</scope>
    <source>
        <strain evidence="3">DUCC4014</strain>
    </source>
</reference>
<proteinExistence type="predicted"/>
<keyword evidence="4" id="KW-1185">Reference proteome</keyword>
<organism evidence="3 4">
    <name type="scientific">Vanrija pseudolonga</name>
    <dbReference type="NCBI Taxonomy" id="143232"/>
    <lineage>
        <taxon>Eukaryota</taxon>
        <taxon>Fungi</taxon>
        <taxon>Dikarya</taxon>
        <taxon>Basidiomycota</taxon>
        <taxon>Agaricomycotina</taxon>
        <taxon>Tremellomycetes</taxon>
        <taxon>Trichosporonales</taxon>
        <taxon>Trichosporonaceae</taxon>
        <taxon>Vanrija</taxon>
    </lineage>
</organism>
<feature type="chain" id="PRO_5042193265" evidence="2">
    <location>
        <begin position="17"/>
        <end position="631"/>
    </location>
</feature>